<gene>
    <name evidence="2" type="ORF">IAA48_02260</name>
</gene>
<protein>
    <submittedName>
        <fullName evidence="2">ABC-2 transporter permease</fullName>
    </submittedName>
</protein>
<feature type="transmembrane region" description="Helical" evidence="1">
    <location>
        <begin position="175"/>
        <end position="194"/>
    </location>
</feature>
<dbReference type="Proteomes" id="UP000824205">
    <property type="component" value="Unassembled WGS sequence"/>
</dbReference>
<sequence>MKGLLIKDAILIKKYCILNFAISVLFFAISVMDPENILFALVSVVLISLIPITINAYDEQFKWNLFEAALPINRKTVVLEKYALLLILVLPVTVIYSLIGLIFNDFSFEEFLFNWSVMLFTGIITPCVTIPILLKFGYIKSRVISIVVIILFAAGGAGAASFVDLAEIPTNISGPVPLILILVSAVIAFISYLISNAIYAKKEF</sequence>
<feature type="transmembrane region" description="Helical" evidence="1">
    <location>
        <begin position="143"/>
        <end position="163"/>
    </location>
</feature>
<dbReference type="PANTHER" id="PTHR41309">
    <property type="entry name" value="MEMBRANE PROTEIN-RELATED"/>
    <property type="match status" value="1"/>
</dbReference>
<dbReference type="InterPro" id="IPR025699">
    <property type="entry name" value="ABC2_memb-like"/>
</dbReference>
<evidence type="ECO:0000256" key="1">
    <source>
        <dbReference type="SAM" id="Phobius"/>
    </source>
</evidence>
<comment type="caution">
    <text evidence="2">The sequence shown here is derived from an EMBL/GenBank/DDBJ whole genome shotgun (WGS) entry which is preliminary data.</text>
</comment>
<reference evidence="2" key="2">
    <citation type="submission" date="2021-04" db="EMBL/GenBank/DDBJ databases">
        <authorList>
            <person name="Gilroy R."/>
        </authorList>
    </citation>
    <scope>NUCLEOTIDE SEQUENCE</scope>
    <source>
        <strain evidence="2">421</strain>
    </source>
</reference>
<dbReference type="EMBL" id="DXGE01000011">
    <property type="protein sequence ID" value="HIW85296.1"/>
    <property type="molecule type" value="Genomic_DNA"/>
</dbReference>
<proteinExistence type="predicted"/>
<reference evidence="2" key="1">
    <citation type="journal article" date="2021" name="PeerJ">
        <title>Extensive microbial diversity within the chicken gut microbiome revealed by metagenomics and culture.</title>
        <authorList>
            <person name="Gilroy R."/>
            <person name="Ravi A."/>
            <person name="Getino M."/>
            <person name="Pursley I."/>
            <person name="Horton D.L."/>
            <person name="Alikhan N.F."/>
            <person name="Baker D."/>
            <person name="Gharbi K."/>
            <person name="Hall N."/>
            <person name="Watson M."/>
            <person name="Adriaenssens E.M."/>
            <person name="Foster-Nyarko E."/>
            <person name="Jarju S."/>
            <person name="Secka A."/>
            <person name="Antonio M."/>
            <person name="Oren A."/>
            <person name="Chaudhuri R.R."/>
            <person name="La Ragione R."/>
            <person name="Hildebrand F."/>
            <person name="Pallen M.J."/>
        </authorList>
    </citation>
    <scope>NUCLEOTIDE SEQUENCE</scope>
    <source>
        <strain evidence="2">421</strain>
    </source>
</reference>
<feature type="transmembrane region" description="Helical" evidence="1">
    <location>
        <begin position="37"/>
        <end position="57"/>
    </location>
</feature>
<evidence type="ECO:0000313" key="2">
    <source>
        <dbReference type="EMBL" id="HIW85296.1"/>
    </source>
</evidence>
<feature type="transmembrane region" description="Helical" evidence="1">
    <location>
        <begin position="82"/>
        <end position="103"/>
    </location>
</feature>
<evidence type="ECO:0000313" key="3">
    <source>
        <dbReference type="Proteomes" id="UP000824205"/>
    </source>
</evidence>
<keyword evidence="1" id="KW-0812">Transmembrane</keyword>
<feature type="transmembrane region" description="Helical" evidence="1">
    <location>
        <begin position="115"/>
        <end position="136"/>
    </location>
</feature>
<dbReference type="PANTHER" id="PTHR41309:SF2">
    <property type="entry name" value="MEMBRANE PROTEIN"/>
    <property type="match status" value="1"/>
</dbReference>
<name>A0A9D1RBJ3_9FIRM</name>
<accession>A0A9D1RBJ3</accession>
<feature type="transmembrane region" description="Helical" evidence="1">
    <location>
        <begin position="12"/>
        <end position="31"/>
    </location>
</feature>
<dbReference type="Pfam" id="PF13346">
    <property type="entry name" value="ABC2_membrane_5"/>
    <property type="match status" value="1"/>
</dbReference>
<organism evidence="2 3">
    <name type="scientific">Candidatus Eubacterium faecipullorum</name>
    <dbReference type="NCBI Taxonomy" id="2838571"/>
    <lineage>
        <taxon>Bacteria</taxon>
        <taxon>Bacillati</taxon>
        <taxon>Bacillota</taxon>
        <taxon>Clostridia</taxon>
        <taxon>Eubacteriales</taxon>
        <taxon>Eubacteriaceae</taxon>
        <taxon>Eubacterium</taxon>
    </lineage>
</organism>
<dbReference type="AlphaFoldDB" id="A0A9D1RBJ3"/>
<keyword evidence="1" id="KW-1133">Transmembrane helix</keyword>
<keyword evidence="1" id="KW-0472">Membrane</keyword>